<dbReference type="NCBIfam" id="NF007797">
    <property type="entry name" value="PRK10502.1"/>
    <property type="match status" value="1"/>
</dbReference>
<dbReference type="InterPro" id="IPR051159">
    <property type="entry name" value="Hexapeptide_acetyltransf"/>
</dbReference>
<reference evidence="3 4" key="1">
    <citation type="submission" date="2020-02" db="EMBL/GenBank/DDBJ databases">
        <authorList>
            <person name="Kim M.K."/>
        </authorList>
    </citation>
    <scope>NUCLEOTIDE SEQUENCE [LARGE SCALE GENOMIC DNA]</scope>
    <source>
        <strain evidence="3 4">17J57-3</strain>
    </source>
</reference>
<dbReference type="Gene3D" id="2.160.10.10">
    <property type="entry name" value="Hexapeptide repeat proteins"/>
    <property type="match status" value="1"/>
</dbReference>
<comment type="caution">
    <text evidence="3">The sequence shown here is derived from an EMBL/GenBank/DDBJ whole genome shotgun (WGS) entry which is preliminary data.</text>
</comment>
<dbReference type="GO" id="GO:0008374">
    <property type="term" value="F:O-acyltransferase activity"/>
    <property type="evidence" value="ECO:0007669"/>
    <property type="project" value="TreeGrafter"/>
</dbReference>
<organism evidence="3 4">
    <name type="scientific">Noviherbaspirillum galbum</name>
    <dbReference type="NCBI Taxonomy" id="2709383"/>
    <lineage>
        <taxon>Bacteria</taxon>
        <taxon>Pseudomonadati</taxon>
        <taxon>Pseudomonadota</taxon>
        <taxon>Betaproteobacteria</taxon>
        <taxon>Burkholderiales</taxon>
        <taxon>Oxalobacteraceae</taxon>
        <taxon>Noviherbaspirillum</taxon>
    </lineage>
</organism>
<name>A0A6B3SWF8_9BURK</name>
<dbReference type="Proteomes" id="UP000482155">
    <property type="component" value="Unassembled WGS sequence"/>
</dbReference>
<dbReference type="CDD" id="cd05825">
    <property type="entry name" value="LbH_wcaF_like"/>
    <property type="match status" value="1"/>
</dbReference>
<dbReference type="PANTHER" id="PTHR23416:SF23">
    <property type="entry name" value="ACETYLTRANSFERASE C18B11.09C-RELATED"/>
    <property type="match status" value="1"/>
</dbReference>
<dbReference type="PANTHER" id="PTHR23416">
    <property type="entry name" value="SIALIC ACID SYNTHASE-RELATED"/>
    <property type="match status" value="1"/>
</dbReference>
<proteinExistence type="inferred from homology"/>
<evidence type="ECO:0000313" key="3">
    <source>
        <dbReference type="EMBL" id="NEX62722.1"/>
    </source>
</evidence>
<evidence type="ECO:0000256" key="2">
    <source>
        <dbReference type="ARBA" id="ARBA00022679"/>
    </source>
</evidence>
<accession>A0A6B3SWF8</accession>
<keyword evidence="2 3" id="KW-0808">Transferase</keyword>
<dbReference type="RefSeq" id="WP_163965507.1">
    <property type="nucleotide sequence ID" value="NZ_JAAIVB010000055.1"/>
</dbReference>
<gene>
    <name evidence="3" type="primary">wcaF</name>
    <name evidence="3" type="ORF">G3574_16665</name>
</gene>
<evidence type="ECO:0000256" key="1">
    <source>
        <dbReference type="ARBA" id="ARBA00007274"/>
    </source>
</evidence>
<sequence>MMQDLSRFRLPPNFRGRSAVTVQLWWLVQATLFRASPQFMYGFRNWLLRRFGARIGKNVLVRPTATITYPWKVSIGDHAWIGDHAVLYSLGEIDIGQHAVVSQACYLCGGDHDYAQVDFPIRGRKITIGDEAWLAADVFVAPGITIGKGAVVGARSSVFRDMPAGMVCMGSPARPVKPRLAEEPHEDFVVRHQLRSRTHRHR</sequence>
<protein>
    <submittedName>
        <fullName evidence="3">Colanic acid biosynthesis acetyltransferase WcaF</fullName>
    </submittedName>
</protein>
<dbReference type="InterPro" id="IPR011004">
    <property type="entry name" value="Trimer_LpxA-like_sf"/>
</dbReference>
<dbReference type="EMBL" id="JAAIVB010000055">
    <property type="protein sequence ID" value="NEX62722.1"/>
    <property type="molecule type" value="Genomic_DNA"/>
</dbReference>
<comment type="similarity">
    <text evidence="1">Belongs to the transferase hexapeptide repeat family.</text>
</comment>
<dbReference type="GO" id="GO:0005829">
    <property type="term" value="C:cytosol"/>
    <property type="evidence" value="ECO:0007669"/>
    <property type="project" value="TreeGrafter"/>
</dbReference>
<dbReference type="SUPFAM" id="SSF51161">
    <property type="entry name" value="Trimeric LpxA-like enzymes"/>
    <property type="match status" value="1"/>
</dbReference>
<keyword evidence="4" id="KW-1185">Reference proteome</keyword>
<dbReference type="AlphaFoldDB" id="A0A6B3SWF8"/>
<evidence type="ECO:0000313" key="4">
    <source>
        <dbReference type="Proteomes" id="UP000482155"/>
    </source>
</evidence>